<proteinExistence type="predicted"/>
<keyword evidence="1" id="KW-0175">Coiled coil</keyword>
<feature type="coiled-coil region" evidence="1">
    <location>
        <begin position="17"/>
        <end position="44"/>
    </location>
</feature>
<organism evidence="2">
    <name type="scientific">Oenococcus phage fOg30</name>
    <dbReference type="NCBI Taxonomy" id="264987"/>
    <lineage>
        <taxon>Viruses</taxon>
        <taxon>Duplodnaviria</taxon>
        <taxon>Heunggongvirae</taxon>
        <taxon>Uroviricota</taxon>
        <taxon>Caudoviricetes</taxon>
    </lineage>
</organism>
<dbReference type="EMBL" id="AJ629110">
    <property type="protein sequence ID" value="CAF32670.1"/>
    <property type="molecule type" value="Genomic_DNA"/>
</dbReference>
<protein>
    <submittedName>
        <fullName evidence="2">Uncharacterized protein</fullName>
    </submittedName>
</protein>
<reference evidence="2" key="1">
    <citation type="journal article" date="2004" name="Virology">
        <title>Diversity in the lysis-integration region of oenophage genomes and evidence for multiple tRNA loci, as targets for prophage integration in Oenococcus oeni.</title>
        <authorList>
            <person name="Sao-Jose C."/>
            <person name="Santos S."/>
            <person name="Nascimento J."/>
            <person name="Brito-Madurro A.G."/>
            <person name="Parreira R."/>
            <person name="Santos M.A."/>
        </authorList>
    </citation>
    <scope>NUCLEOTIDE SEQUENCE</scope>
</reference>
<evidence type="ECO:0000256" key="1">
    <source>
        <dbReference type="SAM" id="Coils"/>
    </source>
</evidence>
<evidence type="ECO:0000313" key="2">
    <source>
        <dbReference type="EMBL" id="CAF32670.1"/>
    </source>
</evidence>
<name>Q6A205_9CAUD</name>
<sequence length="167" mass="19160">MYKAEKKQVNNINKPIYQLKKQNVENYRAELENYSKEVTLLALNQLEKKQVTEITGNLNNDELGQKLANPPSLGDLSLPAFLGQSEPNSKVKKEIVDLPYGYLYFDKDDQAKTYTIAFHLEKPDTFNPYLDARKTFKQAMPAILRDNGLITTGAFTWIRILTTLMKL</sequence>
<accession>Q6A205</accession>